<organism evidence="1">
    <name type="scientific">Siphoviridae sp. ctTC45</name>
    <dbReference type="NCBI Taxonomy" id="2827573"/>
    <lineage>
        <taxon>Viruses</taxon>
        <taxon>Duplodnaviria</taxon>
        <taxon>Heunggongvirae</taxon>
        <taxon>Uroviricota</taxon>
        <taxon>Caudoviricetes</taxon>
    </lineage>
</organism>
<dbReference type="EMBL" id="BK015895">
    <property type="protein sequence ID" value="DAD72239.1"/>
    <property type="molecule type" value="Genomic_DNA"/>
</dbReference>
<sequence>MLSALFLTSLISRFVFFECCPYNLFAKTVII</sequence>
<evidence type="ECO:0000313" key="1">
    <source>
        <dbReference type="EMBL" id="DAD72239.1"/>
    </source>
</evidence>
<protein>
    <submittedName>
        <fullName evidence="1">Uncharacterized protein</fullName>
    </submittedName>
</protein>
<reference evidence="1" key="1">
    <citation type="journal article" date="2021" name="Proc. Natl. Acad. Sci. U.S.A.">
        <title>A Catalog of Tens of Thousands of Viruses from Human Metagenomes Reveals Hidden Associations with Chronic Diseases.</title>
        <authorList>
            <person name="Tisza M.J."/>
            <person name="Buck C.B."/>
        </authorList>
    </citation>
    <scope>NUCLEOTIDE SEQUENCE</scope>
    <source>
        <strain evidence="1">CtTC45</strain>
    </source>
</reference>
<name>A0A8S5LQX2_9CAUD</name>
<proteinExistence type="predicted"/>
<accession>A0A8S5LQX2</accession>